<reference evidence="1" key="2">
    <citation type="journal article" date="2015" name="Data Brief">
        <title>Shoot transcriptome of the giant reed, Arundo donax.</title>
        <authorList>
            <person name="Barrero R.A."/>
            <person name="Guerrero F.D."/>
            <person name="Moolhuijzen P."/>
            <person name="Goolsby J.A."/>
            <person name="Tidwell J."/>
            <person name="Bellgard S.E."/>
            <person name="Bellgard M.I."/>
        </authorList>
    </citation>
    <scope>NUCLEOTIDE SEQUENCE</scope>
    <source>
        <tissue evidence="1">Shoot tissue taken approximately 20 cm above the soil surface</tissue>
    </source>
</reference>
<dbReference type="AlphaFoldDB" id="A0A0A9HJ45"/>
<accession>A0A0A9HJ45</accession>
<reference evidence="1" key="1">
    <citation type="submission" date="2014-09" db="EMBL/GenBank/DDBJ databases">
        <authorList>
            <person name="Magalhaes I.L.F."/>
            <person name="Oliveira U."/>
            <person name="Santos F.R."/>
            <person name="Vidigal T.H.D.A."/>
            <person name="Brescovit A.D."/>
            <person name="Santos A.J."/>
        </authorList>
    </citation>
    <scope>NUCLEOTIDE SEQUENCE</scope>
    <source>
        <tissue evidence="1">Shoot tissue taken approximately 20 cm above the soil surface</tissue>
    </source>
</reference>
<evidence type="ECO:0000313" key="1">
    <source>
        <dbReference type="EMBL" id="JAE36777.1"/>
    </source>
</evidence>
<dbReference type="EMBL" id="GBRH01161119">
    <property type="protein sequence ID" value="JAE36777.1"/>
    <property type="molecule type" value="Transcribed_RNA"/>
</dbReference>
<name>A0A0A9HJ45_ARUDO</name>
<sequence length="36" mass="4106">MRVIQDQEPNGGELRLKASRETRSVPFLLLLHQLGC</sequence>
<protein>
    <submittedName>
        <fullName evidence="1">Uncharacterized protein</fullName>
    </submittedName>
</protein>
<proteinExistence type="predicted"/>
<organism evidence="1">
    <name type="scientific">Arundo donax</name>
    <name type="common">Giant reed</name>
    <name type="synonym">Donax arundinaceus</name>
    <dbReference type="NCBI Taxonomy" id="35708"/>
    <lineage>
        <taxon>Eukaryota</taxon>
        <taxon>Viridiplantae</taxon>
        <taxon>Streptophyta</taxon>
        <taxon>Embryophyta</taxon>
        <taxon>Tracheophyta</taxon>
        <taxon>Spermatophyta</taxon>
        <taxon>Magnoliopsida</taxon>
        <taxon>Liliopsida</taxon>
        <taxon>Poales</taxon>
        <taxon>Poaceae</taxon>
        <taxon>PACMAD clade</taxon>
        <taxon>Arundinoideae</taxon>
        <taxon>Arundineae</taxon>
        <taxon>Arundo</taxon>
    </lineage>
</organism>